<protein>
    <recommendedName>
        <fullName evidence="4">DUF340 domain-containing protein</fullName>
    </recommendedName>
</protein>
<dbReference type="OrthoDB" id="6443879at2"/>
<dbReference type="EMBL" id="CCDP010000001">
    <property type="protein sequence ID" value="CDQ38720.1"/>
    <property type="molecule type" value="Genomic_DNA"/>
</dbReference>
<keyword evidence="1" id="KW-0472">Membrane</keyword>
<evidence type="ECO:0000313" key="3">
    <source>
        <dbReference type="Proteomes" id="UP000028875"/>
    </source>
</evidence>
<dbReference type="STRING" id="1462526.BN990_00993"/>
<accession>A0A024Q913</accession>
<dbReference type="Proteomes" id="UP000028875">
    <property type="component" value="Unassembled WGS sequence"/>
</dbReference>
<feature type="transmembrane region" description="Helical" evidence="1">
    <location>
        <begin position="118"/>
        <end position="141"/>
    </location>
</feature>
<gene>
    <name evidence="2" type="ORF">BN990_00993</name>
</gene>
<dbReference type="eggNOG" id="ENOG5031UAF">
    <property type="taxonomic scope" value="Bacteria"/>
</dbReference>
<sequence>MLKNIQEWILLFVIIGAMIIIGNWIGYDIMPLQAIPGIITLALISLAGLIIHRLIPSKKIPSIAYIGLLAFILTIPGFPGSEQIVTWTSEVNLLAITTPILAYAGISIGRSWADFVKLGWKTIIVGMFVLVGTYLGSAIIAEITLRIQGVI</sequence>
<evidence type="ECO:0000313" key="2">
    <source>
        <dbReference type="EMBL" id="CDQ38720.1"/>
    </source>
</evidence>
<evidence type="ECO:0000256" key="1">
    <source>
        <dbReference type="SAM" id="Phobius"/>
    </source>
</evidence>
<keyword evidence="1" id="KW-1133">Transmembrane helix</keyword>
<organism evidence="2 3">
    <name type="scientific">Virgibacillus massiliensis</name>
    <dbReference type="NCBI Taxonomy" id="1462526"/>
    <lineage>
        <taxon>Bacteria</taxon>
        <taxon>Bacillati</taxon>
        <taxon>Bacillota</taxon>
        <taxon>Bacilli</taxon>
        <taxon>Bacillales</taxon>
        <taxon>Bacillaceae</taxon>
        <taxon>Virgibacillus</taxon>
    </lineage>
</organism>
<name>A0A024Q913_9BACI</name>
<feature type="transmembrane region" description="Helical" evidence="1">
    <location>
        <begin position="84"/>
        <end position="106"/>
    </location>
</feature>
<dbReference type="AlphaFoldDB" id="A0A024Q913"/>
<keyword evidence="1" id="KW-0812">Transmembrane</keyword>
<reference evidence="2 3" key="1">
    <citation type="submission" date="2014-03" db="EMBL/GenBank/DDBJ databases">
        <authorList>
            <person name="Urmite Genomes U."/>
        </authorList>
    </citation>
    <scope>NUCLEOTIDE SEQUENCE [LARGE SCALE GENOMIC DNA]</scope>
    <source>
        <strain evidence="2 3">Vm-5</strain>
    </source>
</reference>
<feature type="transmembrane region" description="Helical" evidence="1">
    <location>
        <begin position="33"/>
        <end position="55"/>
    </location>
</feature>
<feature type="transmembrane region" description="Helical" evidence="1">
    <location>
        <begin position="62"/>
        <end position="78"/>
    </location>
</feature>
<evidence type="ECO:0008006" key="4">
    <source>
        <dbReference type="Google" id="ProtNLM"/>
    </source>
</evidence>
<proteinExistence type="predicted"/>
<comment type="caution">
    <text evidence="2">The sequence shown here is derived from an EMBL/GenBank/DDBJ whole genome shotgun (WGS) entry which is preliminary data.</text>
</comment>
<keyword evidence="3" id="KW-1185">Reference proteome</keyword>
<reference evidence="3" key="2">
    <citation type="submission" date="2014-05" db="EMBL/GenBank/DDBJ databases">
        <title>Draft genome sequence of Virgibacillus massiliensis Vm-5.</title>
        <authorList>
            <person name="Khelaifia S."/>
            <person name="Croce O."/>
            <person name="Lagier J.C."/>
            <person name="Raoult D."/>
        </authorList>
    </citation>
    <scope>NUCLEOTIDE SEQUENCE [LARGE SCALE GENOMIC DNA]</scope>
    <source>
        <strain evidence="3">Vm-5</strain>
    </source>
</reference>
<feature type="transmembrane region" description="Helical" evidence="1">
    <location>
        <begin position="7"/>
        <end position="27"/>
    </location>
</feature>
<dbReference type="RefSeq" id="WP_021289383.1">
    <property type="nucleotide sequence ID" value="NZ_BNER01000010.1"/>
</dbReference>